<accession>A0AAN8W3Q6</accession>
<dbReference type="Gene3D" id="1.10.890.20">
    <property type="match status" value="1"/>
</dbReference>
<evidence type="ECO:0000313" key="3">
    <source>
        <dbReference type="Proteomes" id="UP001370490"/>
    </source>
</evidence>
<feature type="non-terminal residue" evidence="2">
    <location>
        <position position="282"/>
    </location>
</feature>
<dbReference type="InterPro" id="IPR016088">
    <property type="entry name" value="Chalcone_isomerase_3-sand"/>
</dbReference>
<dbReference type="GO" id="GO:0009570">
    <property type="term" value="C:chloroplast stroma"/>
    <property type="evidence" value="ECO:0007669"/>
    <property type="project" value="TreeGrafter"/>
</dbReference>
<dbReference type="GO" id="GO:0016872">
    <property type="term" value="F:intramolecular lyase activity"/>
    <property type="evidence" value="ECO:0007669"/>
    <property type="project" value="InterPro"/>
</dbReference>
<keyword evidence="3" id="KW-1185">Reference proteome</keyword>
<dbReference type="AlphaFoldDB" id="A0AAN8W3Q6"/>
<dbReference type="EMBL" id="JBAMMX010000005">
    <property type="protein sequence ID" value="KAK6940811.1"/>
    <property type="molecule type" value="Genomic_DNA"/>
</dbReference>
<evidence type="ECO:0000256" key="1">
    <source>
        <dbReference type="ARBA" id="ARBA00007166"/>
    </source>
</evidence>
<dbReference type="SUPFAM" id="SSF54626">
    <property type="entry name" value="Chalcone isomerase"/>
    <property type="match status" value="1"/>
</dbReference>
<sequence>MGSHMGLDSLNTNLKGPHMHVTATWHHLCTCSSPAVWPVPITRPFTTLVDQIKRKKGKKDQQQWCRYNFFLCLNLQLTRYSHHTPPPTRNHIQSFLQNALNLFYTNLGPNYTTPIWGSLCLTDNQTPVIESKTGVSFPSILGNSQRLLGIGLRRKSIFGLKNIDAHAYGAYAEENEIKNTLRDISIPELMLSDVCMTVRLQIMYGKLRIRSVSSALEESIRNRLEKFGGPDNKDLLDRDCVPLEVGTIPGKLLCRAILDLDIGDDPFDKQAKHDMVQKLASL</sequence>
<dbReference type="PANTHER" id="PTHR47589">
    <property type="entry name" value="FATTY-ACID-BINDING PROTEIN 1"/>
    <property type="match status" value="1"/>
</dbReference>
<dbReference type="InterPro" id="IPR036298">
    <property type="entry name" value="Chalcone_isomerase_sf"/>
</dbReference>
<dbReference type="GO" id="GO:0005504">
    <property type="term" value="F:fatty acid binding"/>
    <property type="evidence" value="ECO:0007669"/>
    <property type="project" value="TreeGrafter"/>
</dbReference>
<gene>
    <name evidence="2" type="ORF">RJ641_030342</name>
</gene>
<comment type="similarity">
    <text evidence="1">Belongs to the chalcone isomerase family.</text>
</comment>
<organism evidence="2 3">
    <name type="scientific">Dillenia turbinata</name>
    <dbReference type="NCBI Taxonomy" id="194707"/>
    <lineage>
        <taxon>Eukaryota</taxon>
        <taxon>Viridiplantae</taxon>
        <taxon>Streptophyta</taxon>
        <taxon>Embryophyta</taxon>
        <taxon>Tracheophyta</taxon>
        <taxon>Spermatophyta</taxon>
        <taxon>Magnoliopsida</taxon>
        <taxon>eudicotyledons</taxon>
        <taxon>Gunneridae</taxon>
        <taxon>Pentapetalae</taxon>
        <taxon>Dilleniales</taxon>
        <taxon>Dilleniaceae</taxon>
        <taxon>Dillenia</taxon>
    </lineage>
</organism>
<protein>
    <submittedName>
        <fullName evidence="2">Uncharacterized protein</fullName>
    </submittedName>
</protein>
<dbReference type="Gene3D" id="3.50.70.10">
    <property type="match status" value="1"/>
</dbReference>
<name>A0AAN8W3Q6_9MAGN</name>
<dbReference type="InterPro" id="IPR016089">
    <property type="entry name" value="Chalcone_isomerase_bundle_sf"/>
</dbReference>
<proteinExistence type="inferred from homology"/>
<dbReference type="PANTHER" id="PTHR47589:SF5">
    <property type="entry name" value="CHALCONE ISOMERASE DOMAIN-CONTAINING PROTEIN"/>
    <property type="match status" value="1"/>
</dbReference>
<comment type="caution">
    <text evidence="2">The sequence shown here is derived from an EMBL/GenBank/DDBJ whole genome shotgun (WGS) entry which is preliminary data.</text>
</comment>
<dbReference type="GO" id="GO:0006631">
    <property type="term" value="P:fatty acid metabolic process"/>
    <property type="evidence" value="ECO:0007669"/>
    <property type="project" value="TreeGrafter"/>
</dbReference>
<dbReference type="Proteomes" id="UP001370490">
    <property type="component" value="Unassembled WGS sequence"/>
</dbReference>
<dbReference type="InterPro" id="IPR044228">
    <property type="entry name" value="FAP1"/>
</dbReference>
<reference evidence="2 3" key="1">
    <citation type="submission" date="2023-12" db="EMBL/GenBank/DDBJ databases">
        <title>A high-quality genome assembly for Dillenia turbinata (Dilleniales).</title>
        <authorList>
            <person name="Chanderbali A."/>
        </authorList>
    </citation>
    <scope>NUCLEOTIDE SEQUENCE [LARGE SCALE GENOMIC DNA]</scope>
    <source>
        <strain evidence="2">LSX21</strain>
        <tissue evidence="2">Leaf</tissue>
    </source>
</reference>
<evidence type="ECO:0000313" key="2">
    <source>
        <dbReference type="EMBL" id="KAK6940811.1"/>
    </source>
</evidence>